<evidence type="ECO:0000313" key="5">
    <source>
        <dbReference type="EMBL" id="KAF1983783.1"/>
    </source>
</evidence>
<dbReference type="InterPro" id="IPR000639">
    <property type="entry name" value="Epox_hydrolase-like"/>
</dbReference>
<evidence type="ECO:0000256" key="3">
    <source>
        <dbReference type="SAM" id="SignalP"/>
    </source>
</evidence>
<dbReference type="EMBL" id="ML977172">
    <property type="protein sequence ID" value="KAF1983783.1"/>
    <property type="molecule type" value="Genomic_DNA"/>
</dbReference>
<evidence type="ECO:0000256" key="1">
    <source>
        <dbReference type="ARBA" id="ARBA00022801"/>
    </source>
</evidence>
<name>A0A6G1GS56_9PEZI</name>
<dbReference type="GO" id="GO:0016787">
    <property type="term" value="F:hydrolase activity"/>
    <property type="evidence" value="ECO:0007669"/>
    <property type="project" value="UniProtKB-KW"/>
</dbReference>
<feature type="signal peptide" evidence="3">
    <location>
        <begin position="1"/>
        <end position="19"/>
    </location>
</feature>
<proteinExistence type="inferred from homology"/>
<protein>
    <submittedName>
        <fullName evidence="5">Alpha/beta-hydrolase</fullName>
    </submittedName>
</protein>
<feature type="chain" id="PRO_5026219959" evidence="3">
    <location>
        <begin position="20"/>
        <end position="379"/>
    </location>
</feature>
<feature type="domain" description="AB hydrolase-1" evidence="4">
    <location>
        <begin position="78"/>
        <end position="362"/>
    </location>
</feature>
<dbReference type="AlphaFoldDB" id="A0A6G1GS56"/>
<accession>A0A6G1GS56</accession>
<keyword evidence="3" id="KW-0732">Signal</keyword>
<keyword evidence="6" id="KW-1185">Reference proteome</keyword>
<gene>
    <name evidence="5" type="ORF">K402DRAFT_337772</name>
</gene>
<dbReference type="PRINTS" id="PR00412">
    <property type="entry name" value="EPOXHYDRLASE"/>
</dbReference>
<dbReference type="PANTHER" id="PTHR43329">
    <property type="entry name" value="EPOXIDE HYDROLASE"/>
    <property type="match status" value="1"/>
</dbReference>
<dbReference type="InterPro" id="IPR000073">
    <property type="entry name" value="AB_hydrolase_1"/>
</dbReference>
<keyword evidence="1 5" id="KW-0378">Hydrolase</keyword>
<dbReference type="SUPFAM" id="SSF53474">
    <property type="entry name" value="alpha/beta-Hydrolases"/>
    <property type="match status" value="1"/>
</dbReference>
<evidence type="ECO:0000259" key="4">
    <source>
        <dbReference type="Pfam" id="PF00561"/>
    </source>
</evidence>
<reference evidence="5" key="1">
    <citation type="journal article" date="2020" name="Stud. Mycol.">
        <title>101 Dothideomycetes genomes: a test case for predicting lifestyles and emergence of pathogens.</title>
        <authorList>
            <person name="Haridas S."/>
            <person name="Albert R."/>
            <person name="Binder M."/>
            <person name="Bloem J."/>
            <person name="Labutti K."/>
            <person name="Salamov A."/>
            <person name="Andreopoulos B."/>
            <person name="Baker S."/>
            <person name="Barry K."/>
            <person name="Bills G."/>
            <person name="Bluhm B."/>
            <person name="Cannon C."/>
            <person name="Castanera R."/>
            <person name="Culley D."/>
            <person name="Daum C."/>
            <person name="Ezra D."/>
            <person name="Gonzalez J."/>
            <person name="Henrissat B."/>
            <person name="Kuo A."/>
            <person name="Liang C."/>
            <person name="Lipzen A."/>
            <person name="Lutzoni F."/>
            <person name="Magnuson J."/>
            <person name="Mondo S."/>
            <person name="Nolan M."/>
            <person name="Ohm R."/>
            <person name="Pangilinan J."/>
            <person name="Park H.-J."/>
            <person name="Ramirez L."/>
            <person name="Alfaro M."/>
            <person name="Sun H."/>
            <person name="Tritt A."/>
            <person name="Yoshinaga Y."/>
            <person name="Zwiers L.-H."/>
            <person name="Turgeon B."/>
            <person name="Goodwin S."/>
            <person name="Spatafora J."/>
            <person name="Crous P."/>
            <person name="Grigoriev I."/>
        </authorList>
    </citation>
    <scope>NUCLEOTIDE SEQUENCE</scope>
    <source>
        <strain evidence="5">CBS 113979</strain>
    </source>
</reference>
<organism evidence="5 6">
    <name type="scientific">Aulographum hederae CBS 113979</name>
    <dbReference type="NCBI Taxonomy" id="1176131"/>
    <lineage>
        <taxon>Eukaryota</taxon>
        <taxon>Fungi</taxon>
        <taxon>Dikarya</taxon>
        <taxon>Ascomycota</taxon>
        <taxon>Pezizomycotina</taxon>
        <taxon>Dothideomycetes</taxon>
        <taxon>Pleosporomycetidae</taxon>
        <taxon>Aulographales</taxon>
        <taxon>Aulographaceae</taxon>
    </lineage>
</organism>
<sequence length="379" mass="42633">MVGFKSAILSGLLASTAFALPTVGPEPLTNVGTSDPWDPASYQKTFITCPAVDRSGPTPKDIQLRLGYIDVNPTAEKTLVLAHGWPSMWTTYRKQIEHFGKDYHLIIPEHRGFGDSEHPRDLNASNTMQDFMNDMICMMDHAKASSGVCVGNDFGAQLCWEAGRARPDKFIAVFNVGIPYVTSSTMFVPTLLLSVLNPSFGYQVYLSEAPEKAAAEMDADPLSVIRATAQVAQTKVPENFLKLRDGFLQPWLEQDRQNNYTEVPFSGIMSKKVEDYMVSAYRKQGFLNTFNGYQYGNRKLTYDYDVAQGNFSLPQPTFTLFPTKDPVSNWEEFAVMLKSSDFLPNTKNATIETAHWPHEEKPEEFNKILEDWLNSDVKF</sequence>
<dbReference type="InterPro" id="IPR029058">
    <property type="entry name" value="AB_hydrolase_fold"/>
</dbReference>
<dbReference type="Gene3D" id="3.40.50.1820">
    <property type="entry name" value="alpha/beta hydrolase"/>
    <property type="match status" value="1"/>
</dbReference>
<dbReference type="OrthoDB" id="8119704at2759"/>
<evidence type="ECO:0000256" key="2">
    <source>
        <dbReference type="ARBA" id="ARBA00038334"/>
    </source>
</evidence>
<evidence type="ECO:0000313" key="6">
    <source>
        <dbReference type="Proteomes" id="UP000800041"/>
    </source>
</evidence>
<comment type="similarity">
    <text evidence="2">Belongs to the AB hydrolase superfamily. Epoxide hydrolase family.</text>
</comment>
<dbReference type="Proteomes" id="UP000800041">
    <property type="component" value="Unassembled WGS sequence"/>
</dbReference>
<dbReference type="Pfam" id="PF00561">
    <property type="entry name" value="Abhydrolase_1"/>
    <property type="match status" value="1"/>
</dbReference>